<dbReference type="RefSeq" id="WP_015024213.1">
    <property type="nucleotide sequence ID" value="NC_018721.1"/>
</dbReference>
<sequence>MNTRLTEDKKFKEAVGAFIIAFSELEYGLADLGSMTEFNLRKKIDYFTKHVGFPFEKKVENLTGFIDENLVELKPIWDELKVEIGQLNYERRFIAHGFIQYFLPHESSTTSTYVKKGKKLVERKHDSDSVKKLTNRIHHLNTGANGINGAFHTLFSKSRINNWNSLVNDDSKIVYKANNEIIPI</sequence>
<organism evidence="1 2">
    <name type="scientific">Psychroflexus torquis (strain ATCC 700755 / CIP 106069 / ACAM 623)</name>
    <dbReference type="NCBI Taxonomy" id="313595"/>
    <lineage>
        <taxon>Bacteria</taxon>
        <taxon>Pseudomonadati</taxon>
        <taxon>Bacteroidota</taxon>
        <taxon>Flavobacteriia</taxon>
        <taxon>Flavobacteriales</taxon>
        <taxon>Flavobacteriaceae</taxon>
        <taxon>Psychroflexus</taxon>
    </lineage>
</organism>
<dbReference type="Proteomes" id="UP000008514">
    <property type="component" value="Chromosome"/>
</dbReference>
<dbReference type="eggNOG" id="ENOG50340EG">
    <property type="taxonomic scope" value="Bacteria"/>
</dbReference>
<gene>
    <name evidence="1" type="ordered locus">P700755_001777</name>
</gene>
<protein>
    <submittedName>
        <fullName evidence="1">Uncharacterized protein</fullName>
    </submittedName>
</protein>
<dbReference type="HOGENOM" id="CLU_1531054_0_0_10"/>
<dbReference type="KEGG" id="ptq:P700755_001777"/>
<name>K4IFN3_PSYTT</name>
<dbReference type="AlphaFoldDB" id="K4IFN3"/>
<reference evidence="1" key="2">
    <citation type="submission" date="2012-09" db="EMBL/GenBank/DDBJ databases">
        <title>The complete sequence of Psychroflexus torquis an extreme psychrophile from sea-ice that is stimulated by light.</title>
        <authorList>
            <person name="Feng S."/>
            <person name="Powell S.M."/>
            <person name="Bowman J.P."/>
        </authorList>
    </citation>
    <scope>NUCLEOTIDE SEQUENCE [LARGE SCALE GENOMIC DNA]</scope>
    <source>
        <strain evidence="1">ATCC 700755</strain>
    </source>
</reference>
<evidence type="ECO:0000313" key="1">
    <source>
        <dbReference type="EMBL" id="AFU68618.1"/>
    </source>
</evidence>
<dbReference type="OrthoDB" id="1467690at2"/>
<dbReference type="EMBL" id="CP003879">
    <property type="protein sequence ID" value="AFU68618.1"/>
    <property type="molecule type" value="Genomic_DNA"/>
</dbReference>
<proteinExistence type="predicted"/>
<accession>K4IFN3</accession>
<reference evidence="1" key="1">
    <citation type="submission" date="2006-03" db="EMBL/GenBank/DDBJ databases">
        <authorList>
            <person name="Bowman J."/>
            <person name="Ferriera S."/>
            <person name="Johnson J."/>
            <person name="Kravitz S."/>
            <person name="Halpern A."/>
            <person name="Remington K."/>
            <person name="Beeson K."/>
            <person name="Tran B."/>
            <person name="Rogers Y.-H."/>
            <person name="Friedman R."/>
            <person name="Venter J.C."/>
        </authorList>
    </citation>
    <scope>NUCLEOTIDE SEQUENCE [LARGE SCALE GENOMIC DNA]</scope>
    <source>
        <strain evidence="1">ATCC 700755</strain>
    </source>
</reference>
<evidence type="ECO:0000313" key="2">
    <source>
        <dbReference type="Proteomes" id="UP000008514"/>
    </source>
</evidence>
<keyword evidence="2" id="KW-1185">Reference proteome</keyword>